<dbReference type="Proteomes" id="UP000092605">
    <property type="component" value="Unassembled WGS sequence"/>
</dbReference>
<dbReference type="AlphaFoldDB" id="A0A150FSX4"/>
<proteinExistence type="predicted"/>
<comment type="caution">
    <text evidence="1">The sequence shown here is derived from an EMBL/GenBank/DDBJ whole genome shotgun (WGS) entry which is preliminary data.</text>
</comment>
<sequence>MIECEEKLINAAQEIIFTARLRGNDLAQFGREVAEILLNHGLLEKEAYEVLTGRV</sequence>
<evidence type="ECO:0000313" key="2">
    <source>
        <dbReference type="EMBL" id="SHL33674.1"/>
    </source>
</evidence>
<evidence type="ECO:0000313" key="1">
    <source>
        <dbReference type="EMBL" id="KXZ40709.1"/>
    </source>
</evidence>
<reference evidence="1 3" key="1">
    <citation type="submission" date="2016-02" db="EMBL/GenBank/DDBJ databases">
        <title>Draft genome sequence for Clostridium paradoxum JW-YL-7.</title>
        <authorList>
            <person name="Utturkar S.M."/>
            <person name="Lancaster A."/>
            <person name="Poole F.L."/>
            <person name="Adams M.W."/>
            <person name="Brown S.D."/>
        </authorList>
    </citation>
    <scope>NUCLEOTIDE SEQUENCE [LARGE SCALE GENOMIC DNA]</scope>
    <source>
        <strain evidence="1 3">JW-YL-7</strain>
    </source>
</reference>
<evidence type="ECO:0000313" key="4">
    <source>
        <dbReference type="Proteomes" id="UP000323392"/>
    </source>
</evidence>
<dbReference type="Proteomes" id="UP000323392">
    <property type="component" value="Unassembled WGS sequence"/>
</dbReference>
<evidence type="ECO:0000313" key="3">
    <source>
        <dbReference type="Proteomes" id="UP000092605"/>
    </source>
</evidence>
<reference evidence="2 4" key="2">
    <citation type="submission" date="2016-11" db="EMBL/GenBank/DDBJ databases">
        <authorList>
            <person name="Varghese N."/>
            <person name="Submissions S."/>
        </authorList>
    </citation>
    <scope>NUCLEOTIDE SEQUENCE [LARGE SCALE GENOMIC DNA]</scope>
    <source>
        <strain evidence="2 4">DSM 7308</strain>
    </source>
</reference>
<accession>A0A150FSX4</accession>
<protein>
    <submittedName>
        <fullName evidence="1">Uncharacterized protein</fullName>
    </submittedName>
</protein>
<dbReference type="EMBL" id="FRBG01000024">
    <property type="protein sequence ID" value="SHL33674.1"/>
    <property type="molecule type" value="Genomic_DNA"/>
</dbReference>
<dbReference type="EMBL" id="LSFY01000001">
    <property type="protein sequence ID" value="KXZ40709.1"/>
    <property type="molecule type" value="Genomic_DNA"/>
</dbReference>
<gene>
    <name evidence="1" type="ORF">JWYL7_1784</name>
    <name evidence="2" type="ORF">SAMN05661008_01891</name>
</gene>
<dbReference type="STRING" id="1121328.JWYL7_1784"/>
<name>A0A150FSX4_CLOPD</name>
<dbReference type="PATRIC" id="fig|1121328.3.peg.1796"/>
<organism evidence="1 3">
    <name type="scientific">Alkalithermobacter thermoalcaliphilus JW-YL-7 = DSM 7308</name>
    <dbReference type="NCBI Taxonomy" id="1121328"/>
    <lineage>
        <taxon>Bacteria</taxon>
        <taxon>Bacillati</taxon>
        <taxon>Bacillota</taxon>
        <taxon>Clostridia</taxon>
        <taxon>Peptostreptococcales</taxon>
        <taxon>Tepidibacteraceae</taxon>
        <taxon>Alkalithermobacter</taxon>
    </lineage>
</organism>
<dbReference type="RefSeq" id="WP_156473380.1">
    <property type="nucleotide sequence ID" value="NZ_FRBG01000024.1"/>
</dbReference>
<keyword evidence="4" id="KW-1185">Reference proteome</keyword>